<keyword evidence="1" id="KW-0175">Coiled coil</keyword>
<evidence type="ECO:0000313" key="2">
    <source>
        <dbReference type="EMBL" id="KAG5418451.1"/>
    </source>
</evidence>
<organism evidence="2 3">
    <name type="scientific">Candida metapsilosis</name>
    <dbReference type="NCBI Taxonomy" id="273372"/>
    <lineage>
        <taxon>Eukaryota</taxon>
        <taxon>Fungi</taxon>
        <taxon>Dikarya</taxon>
        <taxon>Ascomycota</taxon>
        <taxon>Saccharomycotina</taxon>
        <taxon>Pichiomycetes</taxon>
        <taxon>Debaryomycetaceae</taxon>
        <taxon>Candida/Lodderomyces clade</taxon>
        <taxon>Candida</taxon>
    </lineage>
</organism>
<gene>
    <name evidence="2" type="ORF">I9W82_003979</name>
</gene>
<sequence length="279" mass="32429">MLRPTCYKISKRTLFQSYSGIPRNSYVANKTYPLLIWNNLIPYQLKYLSAFGAGALAFINLHPQIWITLGPPISIAGYYLNRNIKHNLYIQNVNQITNGVEDQVSDYSPSEIVKILPYDESQLYNVQEEIENEYDSLKRQIVDLVGKRLVEHITSNPEAIERNETLSPFIKDSQFTINLFENEFESWVTSKVRVPEDSKDNVVVKRFIKASLPYYNEKSIKSRKRLGVISIYLLKLNEVEWAISLEISPIGWKSKSSWIRGIPSVEYMESELYKKFNKV</sequence>
<dbReference type="EMBL" id="JAEOAQ010000005">
    <property type="protein sequence ID" value="KAG5418451.1"/>
    <property type="molecule type" value="Genomic_DNA"/>
</dbReference>
<dbReference type="GeneID" id="93652608"/>
<dbReference type="Proteomes" id="UP000669133">
    <property type="component" value="Unassembled WGS sequence"/>
</dbReference>
<name>A0A8H7ZEE1_9ASCO</name>
<proteinExistence type="predicted"/>
<feature type="coiled-coil region" evidence="1">
    <location>
        <begin position="120"/>
        <end position="147"/>
    </location>
</feature>
<dbReference type="AlphaFoldDB" id="A0A8H7ZEE1"/>
<evidence type="ECO:0000256" key="1">
    <source>
        <dbReference type="SAM" id="Coils"/>
    </source>
</evidence>
<keyword evidence="3" id="KW-1185">Reference proteome</keyword>
<dbReference type="OrthoDB" id="4025944at2759"/>
<comment type="caution">
    <text evidence="2">The sequence shown here is derived from an EMBL/GenBank/DDBJ whole genome shotgun (WGS) entry which is preliminary data.</text>
</comment>
<dbReference type="RefSeq" id="XP_067547567.1">
    <property type="nucleotide sequence ID" value="XM_067693001.1"/>
</dbReference>
<protein>
    <submittedName>
        <fullName evidence="2">Uncharacterized protein</fullName>
    </submittedName>
</protein>
<evidence type="ECO:0000313" key="3">
    <source>
        <dbReference type="Proteomes" id="UP000669133"/>
    </source>
</evidence>
<reference evidence="2 3" key="1">
    <citation type="submission" date="2020-12" db="EMBL/GenBank/DDBJ databases">
        <title>Effect of drift, selection, and recombination on the evolution of hybrid genomes in Candida yeast pathogens.</title>
        <authorList>
            <person name="Mixao V."/>
            <person name="Ksiezopolska E."/>
            <person name="Saus E."/>
            <person name="Boekhout T."/>
            <person name="Gacser A."/>
            <person name="Gabaldon T."/>
        </authorList>
    </citation>
    <scope>NUCLEOTIDE SEQUENCE [LARGE SCALE GENOMIC DNA]</scope>
    <source>
        <strain evidence="2 3">BP57</strain>
    </source>
</reference>
<accession>A0A8H7ZEE1</accession>